<proteinExistence type="predicted"/>
<comment type="caution">
    <text evidence="2">The sequence shown here is derived from an EMBL/GenBank/DDBJ whole genome shotgun (WGS) entry which is preliminary data.</text>
</comment>
<keyword evidence="3" id="KW-1185">Reference proteome</keyword>
<organism evidence="2 3">
    <name type="scientific">Hexamita inflata</name>
    <dbReference type="NCBI Taxonomy" id="28002"/>
    <lineage>
        <taxon>Eukaryota</taxon>
        <taxon>Metamonada</taxon>
        <taxon>Diplomonadida</taxon>
        <taxon>Hexamitidae</taxon>
        <taxon>Hexamitinae</taxon>
        <taxon>Hexamita</taxon>
    </lineage>
</organism>
<keyword evidence="1" id="KW-0472">Membrane</keyword>
<accession>A0ABP1KHJ6</accession>
<gene>
    <name evidence="2" type="ORF">HINF_LOCUS50077</name>
</gene>
<sequence length="473" mass="55384">MKKMTNRFEVLNENPDLKPQEVIEKINLPEENQSIEKISNQIPFSTFSANILSFDFTRSVLENFKSFVKNCKNVSLPEKVNAQDYAVYYVTSKNETKIFERKNTMQSDFTFPFSFLRSDLQAKLLNWKIEPQELDELLVFSIAEMKKLYSEHNKQEAGMALAHRIFIQMISKKKPTLLNKYLTQYITQFDPLVIIKNPRYFNFICWLFAQADNTTESYGNVMQLFLSLWVAILNQMEQKKKFTEDLVLHNIYQILLMIDFFNARVKNQAKVDPKLVIQYQQVLLSSIFLVERMQQVKLAGETTLSNIAQFNKHVDTIVAESDAKESFQTLVLESVRLQVLPSERVKQTLLKLIFSPVQLTAQVIEFLQLEQFAFLKELKQYQNLKVIKKPVPTAKKQIINKVEVEDDKFAINWCSMLWFATVLYVAMICLLFDEPSQFNFKTVMKPIMDKTEVIFEFIQKLVKAYKGSVQKML</sequence>
<keyword evidence="1" id="KW-0812">Transmembrane</keyword>
<feature type="transmembrane region" description="Helical" evidence="1">
    <location>
        <begin position="410"/>
        <end position="432"/>
    </location>
</feature>
<evidence type="ECO:0000313" key="3">
    <source>
        <dbReference type="Proteomes" id="UP001642409"/>
    </source>
</evidence>
<keyword evidence="1" id="KW-1133">Transmembrane helix</keyword>
<evidence type="ECO:0000313" key="2">
    <source>
        <dbReference type="EMBL" id="CAL6062205.1"/>
    </source>
</evidence>
<evidence type="ECO:0000256" key="1">
    <source>
        <dbReference type="SAM" id="Phobius"/>
    </source>
</evidence>
<protein>
    <submittedName>
        <fullName evidence="2">Uncharacterized protein</fullName>
    </submittedName>
</protein>
<name>A0ABP1KHJ6_9EUKA</name>
<dbReference type="Proteomes" id="UP001642409">
    <property type="component" value="Unassembled WGS sequence"/>
</dbReference>
<reference evidence="2 3" key="1">
    <citation type="submission" date="2024-07" db="EMBL/GenBank/DDBJ databases">
        <authorList>
            <person name="Akdeniz Z."/>
        </authorList>
    </citation>
    <scope>NUCLEOTIDE SEQUENCE [LARGE SCALE GENOMIC DNA]</scope>
</reference>
<dbReference type="EMBL" id="CAXDID020000238">
    <property type="protein sequence ID" value="CAL6062205.1"/>
    <property type="molecule type" value="Genomic_DNA"/>
</dbReference>